<dbReference type="Proteomes" id="UP000076244">
    <property type="component" value="Chromosome"/>
</dbReference>
<dbReference type="OrthoDB" id="2149782at2"/>
<gene>
    <name evidence="5" type="ORF">ADU70_2117</name>
    <name evidence="6" type="ORF">ADU72_0534</name>
</gene>
<evidence type="ECO:0000313" key="6">
    <source>
        <dbReference type="EMBL" id="AMV66479.1"/>
    </source>
</evidence>
<feature type="chain" id="PRO_5010434641" evidence="2">
    <location>
        <begin position="27"/>
        <end position="344"/>
    </location>
</feature>
<evidence type="ECO:0000313" key="5">
    <source>
        <dbReference type="EMBL" id="AMV63583.1"/>
    </source>
</evidence>
<dbReference type="CDD" id="cd15778">
    <property type="entry name" value="Lreu_0056_like"/>
    <property type="match status" value="1"/>
</dbReference>
<feature type="compositionally biased region" description="Low complexity" evidence="1">
    <location>
        <begin position="29"/>
        <end position="49"/>
    </location>
</feature>
<evidence type="ECO:0000256" key="2">
    <source>
        <dbReference type="SAM" id="SignalP"/>
    </source>
</evidence>
<proteinExistence type="predicted"/>
<keyword evidence="7" id="KW-1185">Reference proteome</keyword>
<dbReference type="PROSITE" id="PS51257">
    <property type="entry name" value="PROKAR_LIPOPROTEIN"/>
    <property type="match status" value="1"/>
</dbReference>
<dbReference type="GeneID" id="57277453"/>
<evidence type="ECO:0000259" key="4">
    <source>
        <dbReference type="Pfam" id="PF22125"/>
    </source>
</evidence>
<accession>A0A0R2HLH6</accession>
<evidence type="ECO:0000259" key="3">
    <source>
        <dbReference type="Pfam" id="PF15983"/>
    </source>
</evidence>
<dbReference type="AlphaFoldDB" id="A0A0R2HLH6"/>
<protein>
    <submittedName>
        <fullName evidence="5">Uncharacterized protein</fullName>
    </submittedName>
</protein>
<keyword evidence="2" id="KW-0732">Signal</keyword>
<dbReference type="RefSeq" id="WP_046872241.1">
    <property type="nucleotide sequence ID" value="NZ_BAAAXI010000150.1"/>
</dbReference>
<dbReference type="Pfam" id="PF15983">
    <property type="entry name" value="DUF4767"/>
    <property type="match status" value="1"/>
</dbReference>
<dbReference type="Pfam" id="PF22125">
    <property type="entry name" value="Lreu_0056_like"/>
    <property type="match status" value="1"/>
</dbReference>
<dbReference type="KEGG" id="pdm:ADU72_0534"/>
<feature type="region of interest" description="Disordered" evidence="1">
    <location>
        <begin position="29"/>
        <end position="69"/>
    </location>
</feature>
<feature type="signal peptide" evidence="2">
    <location>
        <begin position="1"/>
        <end position="26"/>
    </location>
</feature>
<dbReference type="InterPro" id="IPR054365">
    <property type="entry name" value="Lreu_0056-like"/>
</dbReference>
<dbReference type="EMBL" id="CP012275">
    <property type="protein sequence ID" value="AMV63583.1"/>
    <property type="molecule type" value="Genomic_DNA"/>
</dbReference>
<dbReference type="InterPro" id="IPR031927">
    <property type="entry name" value="DUF4767"/>
</dbReference>
<name>A0A0R2HLH6_9LACO</name>
<dbReference type="Proteomes" id="UP000076405">
    <property type="component" value="Chromosome"/>
</dbReference>
<feature type="domain" description="Lreu-0056-like" evidence="4">
    <location>
        <begin position="222"/>
        <end position="333"/>
    </location>
</feature>
<evidence type="ECO:0000256" key="1">
    <source>
        <dbReference type="SAM" id="MobiDB-lite"/>
    </source>
</evidence>
<dbReference type="EMBL" id="CP012288">
    <property type="protein sequence ID" value="AMV66479.1"/>
    <property type="molecule type" value="Genomic_DNA"/>
</dbReference>
<dbReference type="Gene3D" id="3.30.1460.60">
    <property type="match status" value="1"/>
</dbReference>
<sequence length="344" mass="37668">MKNNKIKLATALVAGALILTGCGTQAKTSKVASQKTTSSSVKSNSSKRNTSKEASSKVTSSSSQKQADTLWDSTKDAQLKTFIDKWAPTMKQSYVKYDGEHSIKTSVGTVYPDNLTKVTVNGAKTSIGWSKNGKGSNSYNVVAIYNYNGTEPPLPNHITYFFAFHDGEPVVLVDQSRDGTPDLGETQNTAVKSNFAKIAGGTQVSSTESSASNSSVTTSKINDKTIGVLVSLMTDPKWFKEYVDGTMWYGTNYDGHGSKVDGYSYMTANGDPTSFIYYKTNGNIVTYKEWIPRKSVADGYFRTKTVTLTRLKNDYYSTQSQKAKIRTYLDAIKPESSYNDSLDK</sequence>
<evidence type="ECO:0000313" key="8">
    <source>
        <dbReference type="Proteomes" id="UP000076405"/>
    </source>
</evidence>
<reference evidence="7 8" key="1">
    <citation type="journal article" date="2016" name="PLoS ONE">
        <title>The Identification of Novel Diagnostic Marker Genes for the Detection of Beer Spoiling Pediococcus damnosus Strains Using the BlAst Diagnostic Gene findEr.</title>
        <authorList>
            <person name="Behr J."/>
            <person name="Geissler A.J."/>
            <person name="Schmid J."/>
            <person name="Zehe A."/>
            <person name="Vogel R.F."/>
        </authorList>
    </citation>
    <scope>NUCLEOTIDE SEQUENCE [LARGE SCALE GENOMIC DNA]</scope>
    <source>
        <strain evidence="5 8">TMW 2.1533</strain>
        <strain evidence="6 7">TMW 2.1535</strain>
    </source>
</reference>
<feature type="domain" description="DUF4767" evidence="3">
    <location>
        <begin position="69"/>
        <end position="199"/>
    </location>
</feature>
<organism evidence="5 8">
    <name type="scientific">Pediococcus damnosus</name>
    <dbReference type="NCBI Taxonomy" id="51663"/>
    <lineage>
        <taxon>Bacteria</taxon>
        <taxon>Bacillati</taxon>
        <taxon>Bacillota</taxon>
        <taxon>Bacilli</taxon>
        <taxon>Lactobacillales</taxon>
        <taxon>Lactobacillaceae</taxon>
        <taxon>Pediococcus</taxon>
    </lineage>
</organism>
<evidence type="ECO:0000313" key="7">
    <source>
        <dbReference type="Proteomes" id="UP000076244"/>
    </source>
</evidence>
<feature type="compositionally biased region" description="Low complexity" evidence="1">
    <location>
        <begin position="56"/>
        <end position="67"/>
    </location>
</feature>